<comment type="similarity">
    <text evidence="1">Belongs to the ATP-dependent AMP-binding enzyme family.</text>
</comment>
<dbReference type="Pfam" id="PF00501">
    <property type="entry name" value="AMP-binding"/>
    <property type="match status" value="1"/>
</dbReference>
<dbReference type="RefSeq" id="WP_344039707.1">
    <property type="nucleotide sequence ID" value="NZ_BAAAKE010000018.1"/>
</dbReference>
<dbReference type="InterPro" id="IPR020845">
    <property type="entry name" value="AMP-binding_CS"/>
</dbReference>
<dbReference type="InterPro" id="IPR025110">
    <property type="entry name" value="AMP-bd_C"/>
</dbReference>
<dbReference type="PANTHER" id="PTHR22754:SF32">
    <property type="entry name" value="DISCO-INTERACTING PROTEIN 2"/>
    <property type="match status" value="1"/>
</dbReference>
<dbReference type="InterPro" id="IPR042099">
    <property type="entry name" value="ANL_N_sf"/>
</dbReference>
<accession>A0ABV9Y0C1</accession>
<evidence type="ECO:0000256" key="4">
    <source>
        <dbReference type="ARBA" id="ARBA00023098"/>
    </source>
</evidence>
<protein>
    <submittedName>
        <fullName evidence="7">Fatty acyl-AMP ligase</fullName>
    </submittedName>
</protein>
<dbReference type="InterPro" id="IPR040097">
    <property type="entry name" value="FAAL/FAAC"/>
</dbReference>
<evidence type="ECO:0000256" key="2">
    <source>
        <dbReference type="ARBA" id="ARBA00022598"/>
    </source>
</evidence>
<name>A0ABV9Y0C1_9PSEU</name>
<dbReference type="GO" id="GO:0016874">
    <property type="term" value="F:ligase activity"/>
    <property type="evidence" value="ECO:0007669"/>
    <property type="project" value="UniProtKB-KW"/>
</dbReference>
<dbReference type="CDD" id="cd05931">
    <property type="entry name" value="FAAL"/>
    <property type="match status" value="1"/>
</dbReference>
<evidence type="ECO:0000256" key="1">
    <source>
        <dbReference type="ARBA" id="ARBA00006432"/>
    </source>
</evidence>
<keyword evidence="3" id="KW-0276">Fatty acid metabolism</keyword>
<evidence type="ECO:0000313" key="7">
    <source>
        <dbReference type="EMBL" id="MFC5056010.1"/>
    </source>
</evidence>
<dbReference type="InterPro" id="IPR045851">
    <property type="entry name" value="AMP-bd_C_sf"/>
</dbReference>
<feature type="domain" description="AMP-dependent synthetase/ligase" evidence="5">
    <location>
        <begin position="21"/>
        <end position="426"/>
    </location>
</feature>
<reference evidence="8" key="1">
    <citation type="journal article" date="2019" name="Int. J. Syst. Evol. Microbiol.">
        <title>The Global Catalogue of Microorganisms (GCM) 10K type strain sequencing project: providing services to taxonomists for standard genome sequencing and annotation.</title>
        <authorList>
            <consortium name="The Broad Institute Genomics Platform"/>
            <consortium name="The Broad Institute Genome Sequencing Center for Infectious Disease"/>
            <person name="Wu L."/>
            <person name="Ma J."/>
        </authorList>
    </citation>
    <scope>NUCLEOTIDE SEQUENCE [LARGE SCALE GENOMIC DNA]</scope>
    <source>
        <strain evidence="8">KCTC 12848</strain>
    </source>
</reference>
<gene>
    <name evidence="7" type="ORF">ACFPFM_19915</name>
</gene>
<dbReference type="EMBL" id="JBHSJB010000017">
    <property type="protein sequence ID" value="MFC5056010.1"/>
    <property type="molecule type" value="Genomic_DNA"/>
</dbReference>
<sequence length="594" mass="63791">MPPETPAAPDVDPRTLVDVLRARAAAEPDRRMFTYLGEDQEVAASLTTAELDRRARAIAAELRECAEPGDRALLHYGPGLEFVSAFFGCLYAGLIAVPVAPLEAGRRDIRNKRLPAIARSATPRVVMSTAASLLDVGPELKATEGLEDAERFASDLVDVGRAASWEDPAADPSRPAYLQYSSGSTGAPKGVVLTHRAVLSNLALIHENGSRDAGDGRTGPPAVLWLPLFHDMGLVNGILQPLFAGYDVTLMSPLSFVHRPFTWLWEITRAGRALSVAPNFAFDLCVRRVTERQRARLDLSGWELAAVGAEPVRADTLDRFCAAFGPVGFRREVFFPCYGLAESTVMVSGGPAGREPVVRAFDAGSLARSRVRSATPGAPSRALVGCGQIQPTMRVVVVDPATGEVAAPDEVGEVLVAGDSVGSGYWNAPDQDEFTFRARVPGHGDQDFLRTGDLGFVLDGQLFITGRRKDVIILDGLNYYPHDVEHTAAGSHPAVRERFCCAFSVDDGQSEGLVVLAEIAGPLPAQGDGEPEDGDAEEVRRAIRRAVTAEHGVPVRDVVLLRAGSLPFTSSGKVKRLECRERYLADRFAARPAV</sequence>
<dbReference type="PANTHER" id="PTHR22754">
    <property type="entry name" value="DISCO-INTERACTING PROTEIN 2 DIP2 -RELATED"/>
    <property type="match status" value="1"/>
</dbReference>
<dbReference type="Pfam" id="PF23024">
    <property type="entry name" value="AMP-dom_DIP2-like"/>
    <property type="match status" value="1"/>
</dbReference>
<proteinExistence type="inferred from homology"/>
<keyword evidence="8" id="KW-1185">Reference proteome</keyword>
<dbReference type="SUPFAM" id="SSF56801">
    <property type="entry name" value="Acetyl-CoA synthetase-like"/>
    <property type="match status" value="1"/>
</dbReference>
<dbReference type="InterPro" id="IPR000873">
    <property type="entry name" value="AMP-dep_synth/lig_dom"/>
</dbReference>
<evidence type="ECO:0000313" key="8">
    <source>
        <dbReference type="Proteomes" id="UP001595833"/>
    </source>
</evidence>
<evidence type="ECO:0000259" key="5">
    <source>
        <dbReference type="Pfam" id="PF00501"/>
    </source>
</evidence>
<keyword evidence="4" id="KW-0443">Lipid metabolism</keyword>
<dbReference type="PROSITE" id="PS00455">
    <property type="entry name" value="AMP_BINDING"/>
    <property type="match status" value="1"/>
</dbReference>
<keyword evidence="2 7" id="KW-0436">Ligase</keyword>
<dbReference type="Gene3D" id="3.40.50.12780">
    <property type="entry name" value="N-terminal domain of ligase-like"/>
    <property type="match status" value="1"/>
</dbReference>
<evidence type="ECO:0000259" key="6">
    <source>
        <dbReference type="Pfam" id="PF23024"/>
    </source>
</evidence>
<comment type="caution">
    <text evidence="7">The sequence shown here is derived from an EMBL/GenBank/DDBJ whole genome shotgun (WGS) entry which is preliminary data.</text>
</comment>
<dbReference type="Proteomes" id="UP001595833">
    <property type="component" value="Unassembled WGS sequence"/>
</dbReference>
<dbReference type="Gene3D" id="3.30.300.30">
    <property type="match status" value="1"/>
</dbReference>
<organism evidence="7 8">
    <name type="scientific">Saccharothrix xinjiangensis</name>
    <dbReference type="NCBI Taxonomy" id="204798"/>
    <lineage>
        <taxon>Bacteria</taxon>
        <taxon>Bacillati</taxon>
        <taxon>Actinomycetota</taxon>
        <taxon>Actinomycetes</taxon>
        <taxon>Pseudonocardiales</taxon>
        <taxon>Pseudonocardiaceae</taxon>
        <taxon>Saccharothrix</taxon>
    </lineage>
</organism>
<feature type="domain" description="AMP-binding enzyme C-terminal" evidence="6">
    <location>
        <begin position="470"/>
        <end position="588"/>
    </location>
</feature>
<evidence type="ECO:0000256" key="3">
    <source>
        <dbReference type="ARBA" id="ARBA00022832"/>
    </source>
</evidence>